<dbReference type="EMBL" id="CM001219">
    <property type="protein sequence ID" value="AES72891.1"/>
    <property type="molecule type" value="Genomic_DNA"/>
</dbReference>
<keyword evidence="3" id="KW-1185">Reference proteome</keyword>
<accession>G7JC42</accession>
<sequence length="52" mass="5467">MKEKNVPTQNLGLITLNIVPLNRSGLAAAVLSKLNLGENDSENNLSIATYGG</sequence>
<dbReference type="EnsemblPlants" id="AES72891">
    <property type="protein sequence ID" value="AES72891"/>
    <property type="gene ID" value="MTR_3g096490"/>
</dbReference>
<reference evidence="1 3" key="1">
    <citation type="journal article" date="2011" name="Nature">
        <title>The Medicago genome provides insight into the evolution of rhizobial symbioses.</title>
        <authorList>
            <person name="Young N.D."/>
            <person name="Debelle F."/>
            <person name="Oldroyd G.E."/>
            <person name="Geurts R."/>
            <person name="Cannon S.B."/>
            <person name="Udvardi M.K."/>
            <person name="Benedito V.A."/>
            <person name="Mayer K.F."/>
            <person name="Gouzy J."/>
            <person name="Schoof H."/>
            <person name="Van de Peer Y."/>
            <person name="Proost S."/>
            <person name="Cook D.R."/>
            <person name="Meyers B.C."/>
            <person name="Spannagl M."/>
            <person name="Cheung F."/>
            <person name="De Mita S."/>
            <person name="Krishnakumar V."/>
            <person name="Gundlach H."/>
            <person name="Zhou S."/>
            <person name="Mudge J."/>
            <person name="Bharti A.K."/>
            <person name="Murray J.D."/>
            <person name="Naoumkina M.A."/>
            <person name="Rosen B."/>
            <person name="Silverstein K.A."/>
            <person name="Tang H."/>
            <person name="Rombauts S."/>
            <person name="Zhao P.X."/>
            <person name="Zhou P."/>
            <person name="Barbe V."/>
            <person name="Bardou P."/>
            <person name="Bechner M."/>
            <person name="Bellec A."/>
            <person name="Berger A."/>
            <person name="Berges H."/>
            <person name="Bidwell S."/>
            <person name="Bisseling T."/>
            <person name="Choisne N."/>
            <person name="Couloux A."/>
            <person name="Denny R."/>
            <person name="Deshpande S."/>
            <person name="Dai X."/>
            <person name="Doyle J.J."/>
            <person name="Dudez A.M."/>
            <person name="Farmer A.D."/>
            <person name="Fouteau S."/>
            <person name="Franken C."/>
            <person name="Gibelin C."/>
            <person name="Gish J."/>
            <person name="Goldstein S."/>
            <person name="Gonzalez A.J."/>
            <person name="Green P.J."/>
            <person name="Hallab A."/>
            <person name="Hartog M."/>
            <person name="Hua A."/>
            <person name="Humphray S.J."/>
            <person name="Jeong D.H."/>
            <person name="Jing Y."/>
            <person name="Jocker A."/>
            <person name="Kenton S.M."/>
            <person name="Kim D.J."/>
            <person name="Klee K."/>
            <person name="Lai H."/>
            <person name="Lang C."/>
            <person name="Lin S."/>
            <person name="Macmil S.L."/>
            <person name="Magdelenat G."/>
            <person name="Matthews L."/>
            <person name="McCorrison J."/>
            <person name="Monaghan E.L."/>
            <person name="Mun J.H."/>
            <person name="Najar F.Z."/>
            <person name="Nicholson C."/>
            <person name="Noirot C."/>
            <person name="O'Bleness M."/>
            <person name="Paule C.R."/>
            <person name="Poulain J."/>
            <person name="Prion F."/>
            <person name="Qin B."/>
            <person name="Qu C."/>
            <person name="Retzel E.F."/>
            <person name="Riddle C."/>
            <person name="Sallet E."/>
            <person name="Samain S."/>
            <person name="Samson N."/>
            <person name="Sanders I."/>
            <person name="Saurat O."/>
            <person name="Scarpelli C."/>
            <person name="Schiex T."/>
            <person name="Segurens B."/>
            <person name="Severin A.J."/>
            <person name="Sherrier D.J."/>
            <person name="Shi R."/>
            <person name="Sims S."/>
            <person name="Singer S.R."/>
            <person name="Sinharoy S."/>
            <person name="Sterck L."/>
            <person name="Viollet A."/>
            <person name="Wang B.B."/>
            <person name="Wang K."/>
            <person name="Wang M."/>
            <person name="Wang X."/>
            <person name="Warfsmann J."/>
            <person name="Weissenbach J."/>
            <person name="White D.D."/>
            <person name="White J.D."/>
            <person name="Wiley G.B."/>
            <person name="Wincker P."/>
            <person name="Xing Y."/>
            <person name="Yang L."/>
            <person name="Yao Z."/>
            <person name="Ying F."/>
            <person name="Zhai J."/>
            <person name="Zhou L."/>
            <person name="Zuber A."/>
            <person name="Denarie J."/>
            <person name="Dixon R.A."/>
            <person name="May G.D."/>
            <person name="Schwartz D.C."/>
            <person name="Rogers J."/>
            <person name="Quetier F."/>
            <person name="Town C.D."/>
            <person name="Roe B.A."/>
        </authorList>
    </citation>
    <scope>NUCLEOTIDE SEQUENCE [LARGE SCALE GENOMIC DNA]</scope>
    <source>
        <strain evidence="1">A17</strain>
        <strain evidence="2 3">cv. Jemalong A17</strain>
    </source>
</reference>
<dbReference type="HOGENOM" id="CLU_3090244_0_0_1"/>
<gene>
    <name evidence="1" type="ordered locus">MTR_3g096490</name>
</gene>
<evidence type="ECO:0000313" key="3">
    <source>
        <dbReference type="Proteomes" id="UP000002051"/>
    </source>
</evidence>
<reference evidence="2" key="3">
    <citation type="submission" date="2015-04" db="UniProtKB">
        <authorList>
            <consortium name="EnsemblPlants"/>
        </authorList>
    </citation>
    <scope>IDENTIFICATION</scope>
    <source>
        <strain evidence="2">cv. Jemalong A17</strain>
    </source>
</reference>
<evidence type="ECO:0000313" key="1">
    <source>
        <dbReference type="EMBL" id="AES72891.1"/>
    </source>
</evidence>
<protein>
    <submittedName>
        <fullName evidence="1 2">Uncharacterized protein</fullName>
    </submittedName>
</protein>
<proteinExistence type="predicted"/>
<evidence type="ECO:0000313" key="2">
    <source>
        <dbReference type="EnsemblPlants" id="AES72891"/>
    </source>
</evidence>
<reference evidence="1 3" key="2">
    <citation type="journal article" date="2014" name="BMC Genomics">
        <title>An improved genome release (version Mt4.0) for the model legume Medicago truncatula.</title>
        <authorList>
            <person name="Tang H."/>
            <person name="Krishnakumar V."/>
            <person name="Bidwell S."/>
            <person name="Rosen B."/>
            <person name="Chan A."/>
            <person name="Zhou S."/>
            <person name="Gentzbittel L."/>
            <person name="Childs K.L."/>
            <person name="Yandell M."/>
            <person name="Gundlach H."/>
            <person name="Mayer K.F."/>
            <person name="Schwartz D.C."/>
            <person name="Town C.D."/>
        </authorList>
    </citation>
    <scope>GENOME REANNOTATION</scope>
    <source>
        <strain evidence="2 3">cv. Jemalong A17</strain>
    </source>
</reference>
<organism evidence="1 3">
    <name type="scientific">Medicago truncatula</name>
    <name type="common">Barrel medic</name>
    <name type="synonym">Medicago tribuloides</name>
    <dbReference type="NCBI Taxonomy" id="3880"/>
    <lineage>
        <taxon>Eukaryota</taxon>
        <taxon>Viridiplantae</taxon>
        <taxon>Streptophyta</taxon>
        <taxon>Embryophyta</taxon>
        <taxon>Tracheophyta</taxon>
        <taxon>Spermatophyta</taxon>
        <taxon>Magnoliopsida</taxon>
        <taxon>eudicotyledons</taxon>
        <taxon>Gunneridae</taxon>
        <taxon>Pentapetalae</taxon>
        <taxon>rosids</taxon>
        <taxon>fabids</taxon>
        <taxon>Fabales</taxon>
        <taxon>Fabaceae</taxon>
        <taxon>Papilionoideae</taxon>
        <taxon>50 kb inversion clade</taxon>
        <taxon>NPAAA clade</taxon>
        <taxon>Hologalegina</taxon>
        <taxon>IRL clade</taxon>
        <taxon>Trifolieae</taxon>
        <taxon>Medicago</taxon>
    </lineage>
</organism>
<dbReference type="Proteomes" id="UP000002051">
    <property type="component" value="Chromosome 3"/>
</dbReference>
<dbReference type="PaxDb" id="3880-AES72891"/>
<dbReference type="AlphaFoldDB" id="G7JC42"/>
<name>G7JC42_MEDTR</name>